<dbReference type="Proteomes" id="UP000031030">
    <property type="component" value="Unassembled WGS sequence"/>
</dbReference>
<dbReference type="Pfam" id="PF07179">
    <property type="entry name" value="SseB"/>
    <property type="match status" value="1"/>
</dbReference>
<dbReference type="EMBL" id="JTDK01000001">
    <property type="protein sequence ID" value="KHL00046.1"/>
    <property type="molecule type" value="Genomic_DNA"/>
</dbReference>
<dbReference type="STRING" id="1348253.LK09_01495"/>
<reference evidence="3 4" key="1">
    <citation type="submission" date="2014-11" db="EMBL/GenBank/DDBJ databases">
        <title>Genome sequence of Microbacterium mangrovi MUSC 115(T).</title>
        <authorList>
            <person name="Lee L.-H."/>
        </authorList>
    </citation>
    <scope>NUCLEOTIDE SEQUENCE [LARGE SCALE GENOMIC DNA]</scope>
    <source>
        <strain evidence="3 4">MUSC 115</strain>
    </source>
</reference>
<feature type="compositionally biased region" description="Basic and acidic residues" evidence="1">
    <location>
        <begin position="9"/>
        <end position="18"/>
    </location>
</feature>
<dbReference type="AlphaFoldDB" id="A0A0B2AE98"/>
<evidence type="ECO:0000256" key="1">
    <source>
        <dbReference type="SAM" id="MobiDB-lite"/>
    </source>
</evidence>
<proteinExistence type="predicted"/>
<sequence length="354" mass="36422">MALFSKRSSASEDPRDVTADAAEPAADAAQASEPQASAPEPTPEVGISVSAFDGFGSSAPAPSAGDPHGDEEPAVAAPTAAAPLDGAPPAPRETLAGLPDNVLLEDALGALDEDPQPHELIGVARQLFQGMVYLRVQGNAEEIMGRGDNLPLAIASRDDGEFLLVFSGGKGIATAVQQDGEQESSAMGQTGPAVLEYVLANQFAGIILDHGSAPASVVLPRALLEQAYTERDPNGTIKTLLSGPRTAEVRVAVAEALATSPLWVAANRESEDAEWGIAQSHSPSGERILELFSHPLEVVAVGRGDQPAQIPGPQLAEILVGDEDLAGVVVDPAGPWMLLTRAEIAPLLALATSD</sequence>
<organism evidence="3 4">
    <name type="scientific">Microbacterium mangrovi</name>
    <dbReference type="NCBI Taxonomy" id="1348253"/>
    <lineage>
        <taxon>Bacteria</taxon>
        <taxon>Bacillati</taxon>
        <taxon>Actinomycetota</taxon>
        <taxon>Actinomycetes</taxon>
        <taxon>Micrococcales</taxon>
        <taxon>Microbacteriaceae</taxon>
        <taxon>Microbacterium</taxon>
    </lineage>
</organism>
<feature type="region of interest" description="Disordered" evidence="1">
    <location>
        <begin position="1"/>
        <end position="75"/>
    </location>
</feature>
<keyword evidence="4" id="KW-1185">Reference proteome</keyword>
<evidence type="ECO:0000313" key="3">
    <source>
        <dbReference type="EMBL" id="KHL00046.1"/>
    </source>
</evidence>
<name>A0A0B2AE98_9MICO</name>
<dbReference type="RefSeq" id="WP_039394650.1">
    <property type="nucleotide sequence ID" value="NZ_JTDK01000001.1"/>
</dbReference>
<feature type="compositionally biased region" description="Low complexity" evidence="1">
    <location>
        <begin position="19"/>
        <end position="39"/>
    </location>
</feature>
<gene>
    <name evidence="3" type="ORF">LK09_01495</name>
</gene>
<dbReference type="OrthoDB" id="5116169at2"/>
<protein>
    <recommendedName>
        <fullName evidence="2">SseB protein N-terminal domain-containing protein</fullName>
    </recommendedName>
</protein>
<evidence type="ECO:0000259" key="2">
    <source>
        <dbReference type="Pfam" id="PF07179"/>
    </source>
</evidence>
<comment type="caution">
    <text evidence="3">The sequence shown here is derived from an EMBL/GenBank/DDBJ whole genome shotgun (WGS) entry which is preliminary data.</text>
</comment>
<dbReference type="InterPro" id="IPR009839">
    <property type="entry name" value="SseB_N"/>
</dbReference>
<evidence type="ECO:0000313" key="4">
    <source>
        <dbReference type="Proteomes" id="UP000031030"/>
    </source>
</evidence>
<accession>A0A0B2AE98</accession>
<feature type="domain" description="SseB protein N-terminal" evidence="2">
    <location>
        <begin position="245"/>
        <end position="345"/>
    </location>
</feature>